<organism evidence="2 3">
    <name type="scientific">Streptomyces lydicamycinicus</name>
    <dbReference type="NCBI Taxonomy" id="1546107"/>
    <lineage>
        <taxon>Bacteria</taxon>
        <taxon>Bacillati</taxon>
        <taxon>Actinomycetota</taxon>
        <taxon>Actinomycetes</taxon>
        <taxon>Kitasatosporales</taxon>
        <taxon>Streptomycetaceae</taxon>
        <taxon>Streptomyces</taxon>
    </lineage>
</organism>
<protein>
    <submittedName>
        <fullName evidence="2">Uncharacterized protein</fullName>
    </submittedName>
</protein>
<proteinExistence type="predicted"/>
<reference evidence="2 3" key="2">
    <citation type="journal article" date="2015" name="Stand. Genomic Sci.">
        <title>Draft genome sequence of marine-derived Streptomyces sp. TP-A0598, a producer of anti-MRSA antibiotic lydicamycins.</title>
        <authorList>
            <person name="Komaki H."/>
            <person name="Ichikawa N."/>
            <person name="Hosoyama A."/>
            <person name="Fujita N."/>
            <person name="Igarashi Y."/>
        </authorList>
    </citation>
    <scope>NUCLEOTIDE SEQUENCE [LARGE SCALE GENOMIC DNA]</scope>
    <source>
        <strain evidence="2 3">NBRC 110027</strain>
    </source>
</reference>
<dbReference type="Proteomes" id="UP000048965">
    <property type="component" value="Unassembled WGS sequence"/>
</dbReference>
<feature type="region of interest" description="Disordered" evidence="1">
    <location>
        <begin position="1"/>
        <end position="42"/>
    </location>
</feature>
<dbReference type="AlphaFoldDB" id="A0A0P4R5W1"/>
<feature type="compositionally biased region" description="Pro residues" evidence="1">
    <location>
        <begin position="30"/>
        <end position="42"/>
    </location>
</feature>
<comment type="caution">
    <text evidence="2">The sequence shown here is derived from an EMBL/GenBank/DDBJ whole genome shotgun (WGS) entry which is preliminary data.</text>
</comment>
<name>A0A0P4R5W1_9ACTN</name>
<dbReference type="EMBL" id="BBNO01000003">
    <property type="protein sequence ID" value="GAO08282.1"/>
    <property type="molecule type" value="Genomic_DNA"/>
</dbReference>
<evidence type="ECO:0000313" key="2">
    <source>
        <dbReference type="EMBL" id="GAO08282.1"/>
    </source>
</evidence>
<keyword evidence="3" id="KW-1185">Reference proteome</keyword>
<sequence>MLTDEAGLSTVRSAPSSSTPDPASSATPAPTDPTPMAPPCIPAPFNLVLDTSGL</sequence>
<accession>A0A0P4R5W1</accession>
<evidence type="ECO:0000256" key="1">
    <source>
        <dbReference type="SAM" id="MobiDB-lite"/>
    </source>
</evidence>
<evidence type="ECO:0000313" key="3">
    <source>
        <dbReference type="Proteomes" id="UP000048965"/>
    </source>
</evidence>
<gene>
    <name evidence="2" type="ORF">TPA0598_03_07430</name>
</gene>
<reference evidence="3" key="1">
    <citation type="submission" date="2014-09" db="EMBL/GenBank/DDBJ databases">
        <title>Whole genome shotgun sequence of Streptomyces sp. NBRC 110027.</title>
        <authorList>
            <person name="Komaki H."/>
            <person name="Ichikawa N."/>
            <person name="Katano-Makiyama Y."/>
            <person name="Hosoyama A."/>
            <person name="Hashimoto M."/>
            <person name="Uohara A."/>
            <person name="Kitahashi Y."/>
            <person name="Ohji S."/>
            <person name="Kimura A."/>
            <person name="Yamazoe A."/>
            <person name="Igarashi Y."/>
            <person name="Fujita N."/>
        </authorList>
    </citation>
    <scope>NUCLEOTIDE SEQUENCE [LARGE SCALE GENOMIC DNA]</scope>
    <source>
        <strain evidence="3">NBRC 110027</strain>
    </source>
</reference>
<feature type="compositionally biased region" description="Low complexity" evidence="1">
    <location>
        <begin position="13"/>
        <end position="29"/>
    </location>
</feature>